<dbReference type="EMBL" id="SZQA01000001">
    <property type="protein sequence ID" value="TKK91444.1"/>
    <property type="molecule type" value="Genomic_DNA"/>
</dbReference>
<feature type="signal peptide" evidence="1">
    <location>
        <begin position="1"/>
        <end position="26"/>
    </location>
</feature>
<proteinExistence type="predicted"/>
<dbReference type="AlphaFoldDB" id="A0A4U3MRJ9"/>
<organism evidence="2 3">
    <name type="scientific">Herbidospora galbida</name>
    <dbReference type="NCBI Taxonomy" id="2575442"/>
    <lineage>
        <taxon>Bacteria</taxon>
        <taxon>Bacillati</taxon>
        <taxon>Actinomycetota</taxon>
        <taxon>Actinomycetes</taxon>
        <taxon>Streptosporangiales</taxon>
        <taxon>Streptosporangiaceae</taxon>
        <taxon>Herbidospora</taxon>
    </lineage>
</organism>
<comment type="caution">
    <text evidence="2">The sequence shown here is derived from an EMBL/GenBank/DDBJ whole genome shotgun (WGS) entry which is preliminary data.</text>
</comment>
<evidence type="ECO:0000313" key="2">
    <source>
        <dbReference type="EMBL" id="TKK91444.1"/>
    </source>
</evidence>
<evidence type="ECO:0008006" key="4">
    <source>
        <dbReference type="Google" id="ProtNLM"/>
    </source>
</evidence>
<reference evidence="2 3" key="1">
    <citation type="submission" date="2019-04" db="EMBL/GenBank/DDBJ databases">
        <title>Herbidospora sp. NEAU-GS14.nov., a novel actinomycete isolated from soil.</title>
        <authorList>
            <person name="Han L."/>
        </authorList>
    </citation>
    <scope>NUCLEOTIDE SEQUENCE [LARGE SCALE GENOMIC DNA]</scope>
    <source>
        <strain evidence="2 3">NEAU-GS14</strain>
    </source>
</reference>
<gene>
    <name evidence="2" type="ORF">FDA94_01270</name>
</gene>
<dbReference type="OrthoDB" id="9881971at2"/>
<keyword evidence="1" id="KW-0732">Signal</keyword>
<protein>
    <recommendedName>
        <fullName evidence="4">Ig-like domain-containing protein</fullName>
    </recommendedName>
</protein>
<evidence type="ECO:0000313" key="3">
    <source>
        <dbReference type="Proteomes" id="UP000308705"/>
    </source>
</evidence>
<name>A0A4U3MRJ9_9ACTN</name>
<keyword evidence="3" id="KW-1185">Reference proteome</keyword>
<evidence type="ECO:0000256" key="1">
    <source>
        <dbReference type="SAM" id="SignalP"/>
    </source>
</evidence>
<dbReference type="Proteomes" id="UP000308705">
    <property type="component" value="Unassembled WGS sequence"/>
</dbReference>
<feature type="chain" id="PRO_5020477126" description="Ig-like domain-containing protein" evidence="1">
    <location>
        <begin position="27"/>
        <end position="186"/>
    </location>
</feature>
<dbReference type="RefSeq" id="WP_137245132.1">
    <property type="nucleotide sequence ID" value="NZ_SZQA01000001.1"/>
</dbReference>
<accession>A0A4U3MRJ9</accession>
<sequence>MRTIRNLVVALALTAGLAGTAQPASADSHTGIFHLNALEQRYVTWSCPPDQAVESYSISSSPHVSHWGFEWRNNHNGFRVVASNDSNRQTGQIVADYICVPSSITITQKITVPPSTVDGGHAGSFLICPASHPHVGRAWAAVPANVTYTMSVYVDVKPERARFLLRNSSLIGTSAKTFVDCRVYPA</sequence>